<evidence type="ECO:0000256" key="4">
    <source>
        <dbReference type="PROSITE-ProRule" id="PRU00335"/>
    </source>
</evidence>
<dbReference type="SUPFAM" id="SSF46689">
    <property type="entry name" value="Homeodomain-like"/>
    <property type="match status" value="1"/>
</dbReference>
<feature type="DNA-binding region" description="H-T-H motif" evidence="4">
    <location>
        <begin position="39"/>
        <end position="58"/>
    </location>
</feature>
<keyword evidence="7" id="KW-1185">Reference proteome</keyword>
<dbReference type="Proteomes" id="UP000199598">
    <property type="component" value="Unassembled WGS sequence"/>
</dbReference>
<evidence type="ECO:0000256" key="3">
    <source>
        <dbReference type="ARBA" id="ARBA00023163"/>
    </source>
</evidence>
<keyword evidence="1" id="KW-0805">Transcription regulation</keyword>
<accession>A0A1I3ZQ69</accession>
<organism evidence="6 7">
    <name type="scientific">Pseudovibrio ascidiaceicola</name>
    <dbReference type="NCBI Taxonomy" id="285279"/>
    <lineage>
        <taxon>Bacteria</taxon>
        <taxon>Pseudomonadati</taxon>
        <taxon>Pseudomonadota</taxon>
        <taxon>Alphaproteobacteria</taxon>
        <taxon>Hyphomicrobiales</taxon>
        <taxon>Stappiaceae</taxon>
        <taxon>Pseudovibrio</taxon>
    </lineage>
</organism>
<protein>
    <submittedName>
        <fullName evidence="6">Transcriptional regulator, TetR family</fullName>
    </submittedName>
</protein>
<dbReference type="PROSITE" id="PS50977">
    <property type="entry name" value="HTH_TETR_2"/>
    <property type="match status" value="1"/>
</dbReference>
<dbReference type="InterPro" id="IPR036271">
    <property type="entry name" value="Tet_transcr_reg_TetR-rel_C_sf"/>
</dbReference>
<keyword evidence="3" id="KW-0804">Transcription</keyword>
<dbReference type="Pfam" id="PF00440">
    <property type="entry name" value="TetR_N"/>
    <property type="match status" value="1"/>
</dbReference>
<dbReference type="Gene3D" id="1.10.357.10">
    <property type="entry name" value="Tetracycline Repressor, domain 2"/>
    <property type="match status" value="1"/>
</dbReference>
<dbReference type="RefSeq" id="WP_093519450.1">
    <property type="nucleotide sequence ID" value="NZ_FOSK01000005.1"/>
</dbReference>
<evidence type="ECO:0000259" key="5">
    <source>
        <dbReference type="PROSITE" id="PS50977"/>
    </source>
</evidence>
<gene>
    <name evidence="6" type="ORF">SAMN04488518_105184</name>
</gene>
<proteinExistence type="predicted"/>
<name>A0A1I3ZQ69_9HYPH</name>
<dbReference type="PANTHER" id="PTHR30055:SF240">
    <property type="entry name" value="HTH-TYPE TRANSCRIPTIONAL REGULATOR ACRR"/>
    <property type="match status" value="1"/>
</dbReference>
<dbReference type="InterPro" id="IPR001647">
    <property type="entry name" value="HTH_TetR"/>
</dbReference>
<dbReference type="InterPro" id="IPR009057">
    <property type="entry name" value="Homeodomain-like_sf"/>
</dbReference>
<evidence type="ECO:0000256" key="2">
    <source>
        <dbReference type="ARBA" id="ARBA00023125"/>
    </source>
</evidence>
<comment type="caution">
    <text evidence="6">The sequence shown here is derived from an EMBL/GenBank/DDBJ whole genome shotgun (WGS) entry which is preliminary data.</text>
</comment>
<dbReference type="SUPFAM" id="SSF48498">
    <property type="entry name" value="Tetracyclin repressor-like, C-terminal domain"/>
    <property type="match status" value="1"/>
</dbReference>
<reference evidence="6 7" key="1">
    <citation type="submission" date="2016-10" db="EMBL/GenBank/DDBJ databases">
        <authorList>
            <person name="Varghese N."/>
            <person name="Submissions S."/>
        </authorList>
    </citation>
    <scope>NUCLEOTIDE SEQUENCE [LARGE SCALE GENOMIC DNA]</scope>
    <source>
        <strain evidence="6 7">DSM 16392</strain>
    </source>
</reference>
<evidence type="ECO:0000313" key="7">
    <source>
        <dbReference type="Proteomes" id="UP000199598"/>
    </source>
</evidence>
<feature type="domain" description="HTH tetR-type" evidence="5">
    <location>
        <begin position="16"/>
        <end position="76"/>
    </location>
</feature>
<dbReference type="InterPro" id="IPR050109">
    <property type="entry name" value="HTH-type_TetR-like_transc_reg"/>
</dbReference>
<evidence type="ECO:0000256" key="1">
    <source>
        <dbReference type="ARBA" id="ARBA00023015"/>
    </source>
</evidence>
<evidence type="ECO:0000313" key="6">
    <source>
        <dbReference type="EMBL" id="SFK45816.1"/>
    </source>
</evidence>
<sequence>MDDPQQRREDVPAALQDDRMIILNGSLRCFARNGYFNTTFKDIAKETGLSQQSIGSIFASKDEILAEYLQMCDDEIVQQIKEETASDTDVLERIQSICVTTLIYLGTHSELTAIWVEFYKHHVARVVLKKFFGLLRTRISEQIVEGMKNGVIRQANATHIVEAIVELFEGTLILSRLEGTNNEVERRFLASWEVMVEGLIQK</sequence>
<keyword evidence="2 4" id="KW-0238">DNA-binding</keyword>
<dbReference type="EMBL" id="FOSK01000005">
    <property type="protein sequence ID" value="SFK45816.1"/>
    <property type="molecule type" value="Genomic_DNA"/>
</dbReference>
<dbReference type="PANTHER" id="PTHR30055">
    <property type="entry name" value="HTH-TYPE TRANSCRIPTIONAL REGULATOR RUTR"/>
    <property type="match status" value="1"/>
</dbReference>